<feature type="compositionally biased region" description="Basic and acidic residues" evidence="7">
    <location>
        <begin position="1061"/>
        <end position="1071"/>
    </location>
</feature>
<gene>
    <name evidence="10" type="primary">AUGUSTUS-3.0.2_08787</name>
    <name evidence="10" type="ORF">TcasGA2_TC008787</name>
</gene>
<evidence type="ECO:0000256" key="6">
    <source>
        <dbReference type="RuleBase" id="RU280814"/>
    </source>
</evidence>
<feature type="region of interest" description="Disordered" evidence="7">
    <location>
        <begin position="678"/>
        <end position="708"/>
    </location>
</feature>
<evidence type="ECO:0000256" key="7">
    <source>
        <dbReference type="SAM" id="MobiDB-lite"/>
    </source>
</evidence>
<name>D6WRQ5_TRICA</name>
<feature type="signal peptide" evidence="8">
    <location>
        <begin position="1"/>
        <end position="19"/>
    </location>
</feature>
<comment type="caution">
    <text evidence="6">Lacks conserved residue(s) required for the propagation of feature annotation.</text>
</comment>
<protein>
    <recommendedName>
        <fullName evidence="6">Anoctamin</fullName>
    </recommendedName>
</protein>
<feature type="compositionally biased region" description="Basic and acidic residues" evidence="7">
    <location>
        <begin position="1098"/>
        <end position="1107"/>
    </location>
</feature>
<keyword evidence="3 6" id="KW-0812">Transmembrane</keyword>
<feature type="region of interest" description="Disordered" evidence="7">
    <location>
        <begin position="1097"/>
        <end position="1126"/>
    </location>
</feature>
<feature type="compositionally biased region" description="Pro residues" evidence="7">
    <location>
        <begin position="1022"/>
        <end position="1036"/>
    </location>
</feature>
<dbReference type="eggNOG" id="KOG2513">
    <property type="taxonomic scope" value="Eukaryota"/>
</dbReference>
<reference evidence="10 11" key="2">
    <citation type="journal article" date="2010" name="Nucleic Acids Res.">
        <title>BeetleBase in 2010: revisions to provide comprehensive genomic information for Tribolium castaneum.</title>
        <authorList>
            <person name="Kim H.S."/>
            <person name="Murphy T."/>
            <person name="Xia J."/>
            <person name="Caragea D."/>
            <person name="Park Y."/>
            <person name="Beeman R.W."/>
            <person name="Lorenzen M.D."/>
            <person name="Butcher S."/>
            <person name="Manak J.R."/>
            <person name="Brown S.J."/>
        </authorList>
    </citation>
    <scope>GENOME REANNOTATION</scope>
    <source>
        <strain evidence="10 11">Georgia GA2</strain>
    </source>
</reference>
<evidence type="ECO:0000313" key="10">
    <source>
        <dbReference type="EMBL" id="EFA05967.2"/>
    </source>
</evidence>
<dbReference type="GO" id="GO:0005254">
    <property type="term" value="F:chloride channel activity"/>
    <property type="evidence" value="ECO:0000318"/>
    <property type="project" value="GO_Central"/>
</dbReference>
<evidence type="ECO:0000256" key="8">
    <source>
        <dbReference type="SAM" id="SignalP"/>
    </source>
</evidence>
<evidence type="ECO:0000259" key="9">
    <source>
        <dbReference type="Pfam" id="PF04547"/>
    </source>
</evidence>
<dbReference type="OMA" id="HYHPPSH"/>
<evidence type="ECO:0000256" key="4">
    <source>
        <dbReference type="ARBA" id="ARBA00022989"/>
    </source>
</evidence>
<dbReference type="Proteomes" id="UP000007266">
    <property type="component" value="Linkage group 7"/>
</dbReference>
<feature type="region of interest" description="Disordered" evidence="7">
    <location>
        <begin position="60"/>
        <end position="100"/>
    </location>
</feature>
<feature type="transmembrane region" description="Helical" evidence="6">
    <location>
        <begin position="412"/>
        <end position="435"/>
    </location>
</feature>
<dbReference type="InterPro" id="IPR007632">
    <property type="entry name" value="Anoctamin"/>
</dbReference>
<feature type="transmembrane region" description="Helical" evidence="6">
    <location>
        <begin position="109"/>
        <end position="130"/>
    </location>
</feature>
<keyword evidence="5 6" id="KW-0472">Membrane</keyword>
<feature type="transmembrane region" description="Helical" evidence="6">
    <location>
        <begin position="447"/>
        <end position="467"/>
    </location>
</feature>
<keyword evidence="8" id="KW-0732">Signal</keyword>
<feature type="domain" description="Anoctamin transmembrane" evidence="9">
    <location>
        <begin position="401"/>
        <end position="857"/>
    </location>
</feature>
<evidence type="ECO:0000313" key="11">
    <source>
        <dbReference type="Proteomes" id="UP000007266"/>
    </source>
</evidence>
<dbReference type="AlphaFoldDB" id="D6WRQ5"/>
<evidence type="ECO:0000256" key="5">
    <source>
        <dbReference type="ARBA" id="ARBA00023136"/>
    </source>
</evidence>
<dbReference type="FunCoup" id="D6WRQ5">
    <property type="interactions" value="231"/>
</dbReference>
<dbReference type="Pfam" id="PF06679">
    <property type="entry name" value="DUF1180"/>
    <property type="match status" value="1"/>
</dbReference>
<accession>D6WRQ5</accession>
<proteinExistence type="inferred from homology"/>
<comment type="subcellular location">
    <subcellularLocation>
        <location evidence="1 6">Membrane</location>
        <topology evidence="1 6">Multi-pass membrane protein</topology>
    </subcellularLocation>
</comment>
<feature type="region of interest" description="Disordered" evidence="7">
    <location>
        <begin position="916"/>
        <end position="984"/>
    </location>
</feature>
<reference evidence="10 11" key="1">
    <citation type="journal article" date="2008" name="Nature">
        <title>The genome of the model beetle and pest Tribolium castaneum.</title>
        <authorList>
            <consortium name="Tribolium Genome Sequencing Consortium"/>
            <person name="Richards S."/>
            <person name="Gibbs R.A."/>
            <person name="Weinstock G.M."/>
            <person name="Brown S.J."/>
            <person name="Denell R."/>
            <person name="Beeman R.W."/>
            <person name="Gibbs R."/>
            <person name="Beeman R.W."/>
            <person name="Brown S.J."/>
            <person name="Bucher G."/>
            <person name="Friedrich M."/>
            <person name="Grimmelikhuijzen C.J."/>
            <person name="Klingler M."/>
            <person name="Lorenzen M."/>
            <person name="Richards S."/>
            <person name="Roth S."/>
            <person name="Schroder R."/>
            <person name="Tautz D."/>
            <person name="Zdobnov E.M."/>
            <person name="Muzny D."/>
            <person name="Gibbs R.A."/>
            <person name="Weinstock G.M."/>
            <person name="Attaway T."/>
            <person name="Bell S."/>
            <person name="Buhay C.J."/>
            <person name="Chandrabose M.N."/>
            <person name="Chavez D."/>
            <person name="Clerk-Blankenburg K.P."/>
            <person name="Cree A."/>
            <person name="Dao M."/>
            <person name="Davis C."/>
            <person name="Chacko J."/>
            <person name="Dinh H."/>
            <person name="Dugan-Rocha S."/>
            <person name="Fowler G."/>
            <person name="Garner T.T."/>
            <person name="Garnes J."/>
            <person name="Gnirke A."/>
            <person name="Hawes A."/>
            <person name="Hernandez J."/>
            <person name="Hines S."/>
            <person name="Holder M."/>
            <person name="Hume J."/>
            <person name="Jhangiani S.N."/>
            <person name="Joshi V."/>
            <person name="Khan Z.M."/>
            <person name="Jackson L."/>
            <person name="Kovar C."/>
            <person name="Kowis A."/>
            <person name="Lee S."/>
            <person name="Lewis L.R."/>
            <person name="Margolis J."/>
            <person name="Morgan M."/>
            <person name="Nazareth L.V."/>
            <person name="Nguyen N."/>
            <person name="Okwuonu G."/>
            <person name="Parker D."/>
            <person name="Richards S."/>
            <person name="Ruiz S.J."/>
            <person name="Santibanez J."/>
            <person name="Savard J."/>
            <person name="Scherer S.E."/>
            <person name="Schneider B."/>
            <person name="Sodergren E."/>
            <person name="Tautz D."/>
            <person name="Vattahil S."/>
            <person name="Villasana D."/>
            <person name="White C.S."/>
            <person name="Wright R."/>
            <person name="Park Y."/>
            <person name="Beeman R.W."/>
            <person name="Lord J."/>
            <person name="Oppert B."/>
            <person name="Lorenzen M."/>
            <person name="Brown S."/>
            <person name="Wang L."/>
            <person name="Savard J."/>
            <person name="Tautz D."/>
            <person name="Richards S."/>
            <person name="Weinstock G."/>
            <person name="Gibbs R.A."/>
            <person name="Liu Y."/>
            <person name="Worley K."/>
            <person name="Weinstock G."/>
            <person name="Elsik C.G."/>
            <person name="Reese J.T."/>
            <person name="Elhaik E."/>
            <person name="Landan G."/>
            <person name="Graur D."/>
            <person name="Arensburger P."/>
            <person name="Atkinson P."/>
            <person name="Beeman R.W."/>
            <person name="Beidler J."/>
            <person name="Brown S.J."/>
            <person name="Demuth J.P."/>
            <person name="Drury D.W."/>
            <person name="Du Y.Z."/>
            <person name="Fujiwara H."/>
            <person name="Lorenzen M."/>
            <person name="Maselli V."/>
            <person name="Osanai M."/>
            <person name="Park Y."/>
            <person name="Robertson H.M."/>
            <person name="Tu Z."/>
            <person name="Wang J.J."/>
            <person name="Wang S."/>
            <person name="Richards S."/>
            <person name="Song H."/>
            <person name="Zhang L."/>
            <person name="Sodergren E."/>
            <person name="Werner D."/>
            <person name="Stanke M."/>
            <person name="Morgenstern B."/>
            <person name="Solovyev V."/>
            <person name="Kosarev P."/>
            <person name="Brown G."/>
            <person name="Chen H.C."/>
            <person name="Ermolaeva O."/>
            <person name="Hlavina W."/>
            <person name="Kapustin Y."/>
            <person name="Kiryutin B."/>
            <person name="Kitts P."/>
            <person name="Maglott D."/>
            <person name="Pruitt K."/>
            <person name="Sapojnikov V."/>
            <person name="Souvorov A."/>
            <person name="Mackey A.J."/>
            <person name="Waterhouse R.M."/>
            <person name="Wyder S."/>
            <person name="Zdobnov E.M."/>
            <person name="Zdobnov E.M."/>
            <person name="Wyder S."/>
            <person name="Kriventseva E.V."/>
            <person name="Kadowaki T."/>
            <person name="Bork P."/>
            <person name="Aranda M."/>
            <person name="Bao R."/>
            <person name="Beermann A."/>
            <person name="Berns N."/>
            <person name="Bolognesi R."/>
            <person name="Bonneton F."/>
            <person name="Bopp D."/>
            <person name="Brown S.J."/>
            <person name="Bucher G."/>
            <person name="Butts T."/>
            <person name="Chaumot A."/>
            <person name="Denell R.E."/>
            <person name="Ferrier D.E."/>
            <person name="Friedrich M."/>
            <person name="Gordon C.M."/>
            <person name="Jindra M."/>
            <person name="Klingler M."/>
            <person name="Lan Q."/>
            <person name="Lattorff H.M."/>
            <person name="Laudet V."/>
            <person name="von Levetsow C."/>
            <person name="Liu Z."/>
            <person name="Lutz R."/>
            <person name="Lynch J.A."/>
            <person name="da Fonseca R.N."/>
            <person name="Posnien N."/>
            <person name="Reuter R."/>
            <person name="Roth S."/>
            <person name="Savard J."/>
            <person name="Schinko J.B."/>
            <person name="Schmitt C."/>
            <person name="Schoppmeier M."/>
            <person name="Schroder R."/>
            <person name="Shippy T.D."/>
            <person name="Simonnet F."/>
            <person name="Marques-Souza H."/>
            <person name="Tautz D."/>
            <person name="Tomoyasu Y."/>
            <person name="Trauner J."/>
            <person name="Van der Zee M."/>
            <person name="Vervoort M."/>
            <person name="Wittkopp N."/>
            <person name="Wimmer E.A."/>
            <person name="Yang X."/>
            <person name="Jones A.K."/>
            <person name="Sattelle D.B."/>
            <person name="Ebert P.R."/>
            <person name="Nelson D."/>
            <person name="Scott J.G."/>
            <person name="Beeman R.W."/>
            <person name="Muthukrishnan S."/>
            <person name="Kramer K.J."/>
            <person name="Arakane Y."/>
            <person name="Beeman R.W."/>
            <person name="Zhu Q."/>
            <person name="Hogenkamp D."/>
            <person name="Dixit R."/>
            <person name="Oppert B."/>
            <person name="Jiang H."/>
            <person name="Zou Z."/>
            <person name="Marshall J."/>
            <person name="Elpidina E."/>
            <person name="Vinokurov K."/>
            <person name="Oppert C."/>
            <person name="Zou Z."/>
            <person name="Evans J."/>
            <person name="Lu Z."/>
            <person name="Zhao P."/>
            <person name="Sumathipala N."/>
            <person name="Altincicek B."/>
            <person name="Vilcinskas A."/>
            <person name="Williams M."/>
            <person name="Hultmark D."/>
            <person name="Hetru C."/>
            <person name="Jiang H."/>
            <person name="Grimmelikhuijzen C.J."/>
            <person name="Hauser F."/>
            <person name="Cazzamali G."/>
            <person name="Williamson M."/>
            <person name="Park Y."/>
            <person name="Li B."/>
            <person name="Tanaka Y."/>
            <person name="Predel R."/>
            <person name="Neupert S."/>
            <person name="Schachtner J."/>
            <person name="Verleyen P."/>
            <person name="Raible F."/>
            <person name="Bork P."/>
            <person name="Friedrich M."/>
            <person name="Walden K.K."/>
            <person name="Robertson H.M."/>
            <person name="Angeli S."/>
            <person name="Foret S."/>
            <person name="Bucher G."/>
            <person name="Schuetz S."/>
            <person name="Maleszka R."/>
            <person name="Wimmer E.A."/>
            <person name="Beeman R.W."/>
            <person name="Lorenzen M."/>
            <person name="Tomoyasu Y."/>
            <person name="Miller S.C."/>
            <person name="Grossmann D."/>
            <person name="Bucher G."/>
        </authorList>
    </citation>
    <scope>NUCLEOTIDE SEQUENCE [LARGE SCALE GENOMIC DNA]</scope>
    <source>
        <strain evidence="10 11">Georgia GA2</strain>
    </source>
</reference>
<feature type="transmembrane region" description="Helical" evidence="6">
    <location>
        <begin position="566"/>
        <end position="589"/>
    </location>
</feature>
<dbReference type="InterPro" id="IPR049452">
    <property type="entry name" value="Anoctamin_TM"/>
</dbReference>
<feature type="chain" id="PRO_5007310820" description="Anoctamin" evidence="8">
    <location>
        <begin position="20"/>
        <end position="1153"/>
    </location>
</feature>
<dbReference type="Pfam" id="PF04547">
    <property type="entry name" value="Anoctamin"/>
    <property type="match status" value="1"/>
</dbReference>
<organism evidence="10 11">
    <name type="scientific">Tribolium castaneum</name>
    <name type="common">Red flour beetle</name>
    <dbReference type="NCBI Taxonomy" id="7070"/>
    <lineage>
        <taxon>Eukaryota</taxon>
        <taxon>Metazoa</taxon>
        <taxon>Ecdysozoa</taxon>
        <taxon>Arthropoda</taxon>
        <taxon>Hexapoda</taxon>
        <taxon>Insecta</taxon>
        <taxon>Pterygota</taxon>
        <taxon>Neoptera</taxon>
        <taxon>Endopterygota</taxon>
        <taxon>Coleoptera</taxon>
        <taxon>Polyphaga</taxon>
        <taxon>Cucujiformia</taxon>
        <taxon>Tenebrionidae</taxon>
        <taxon>Tenebrionidae incertae sedis</taxon>
        <taxon>Tribolium</taxon>
    </lineage>
</organism>
<feature type="transmembrane region" description="Helical" evidence="6">
    <location>
        <begin position="609"/>
        <end position="628"/>
    </location>
</feature>
<keyword evidence="11" id="KW-1185">Reference proteome</keyword>
<evidence type="ECO:0000256" key="3">
    <source>
        <dbReference type="ARBA" id="ARBA00022692"/>
    </source>
</evidence>
<evidence type="ECO:0000256" key="2">
    <source>
        <dbReference type="ARBA" id="ARBA00009671"/>
    </source>
</evidence>
<dbReference type="PANTHER" id="PTHR12308:SF51">
    <property type="entry name" value="ANOCTAMIN-8"/>
    <property type="match status" value="1"/>
</dbReference>
<feature type="region of interest" description="Disordered" evidence="7">
    <location>
        <begin position="998"/>
        <end position="1080"/>
    </location>
</feature>
<dbReference type="STRING" id="7070.D6WRQ5"/>
<feature type="compositionally biased region" description="Basic and acidic residues" evidence="7">
    <location>
        <begin position="78"/>
        <end position="100"/>
    </location>
</feature>
<dbReference type="EMBL" id="KQ971354">
    <property type="protein sequence ID" value="EFA05967.2"/>
    <property type="molecule type" value="Genomic_DNA"/>
</dbReference>
<feature type="compositionally biased region" description="Low complexity" evidence="7">
    <location>
        <begin position="1007"/>
        <end position="1021"/>
    </location>
</feature>
<feature type="compositionally biased region" description="Basic and acidic residues" evidence="7">
    <location>
        <begin position="688"/>
        <end position="699"/>
    </location>
</feature>
<evidence type="ECO:0000256" key="1">
    <source>
        <dbReference type="ARBA" id="ARBA00004141"/>
    </source>
</evidence>
<dbReference type="PANTHER" id="PTHR12308">
    <property type="entry name" value="ANOCTAMIN"/>
    <property type="match status" value="1"/>
</dbReference>
<keyword evidence="4 6" id="KW-1133">Transmembrane helix</keyword>
<dbReference type="HOGENOM" id="CLU_002504_0_0_1"/>
<dbReference type="GO" id="GO:0005886">
    <property type="term" value="C:plasma membrane"/>
    <property type="evidence" value="ECO:0000318"/>
    <property type="project" value="GO_Central"/>
</dbReference>
<feature type="compositionally biased region" description="Low complexity" evidence="7">
    <location>
        <begin position="1037"/>
        <end position="1057"/>
    </location>
</feature>
<feature type="transmembrane region" description="Helical" evidence="6">
    <location>
        <begin position="522"/>
        <end position="546"/>
    </location>
</feature>
<dbReference type="InParanoid" id="D6WRQ5"/>
<sequence length="1153" mass="129674">MSPFVVLFVFSHLTFIVTTNEVIYVNNRRLLNVIPPQSDGKKVEASKAEEPKDHVETVHIKNEAKVEPQPVKPQEVPPEPKKPSKTLEKNETKVEDHKVFKPTEMESGALLRGVSVVVILTALVIVYMALKTYCGKKSKQPVMVSKYGVRTRRSDIEMTPLPLDEDEEDETLFDESDPASTLRRRKLVECAQEKIEQASELLKKKIPCAGHFLAPKRLWLKRISTPNCDVVVVFPPGAEDSVLLWLLSKLRQSPGLTVHVRHHASTQSSAFYLTAPLSILLKAAEEYHLPKILKESKGGGLKEFLVQDFQSYEGSDAEDHFFTTEERQWLVLRLLESIRAKPNDSQAIPGLTLLEGQPIVPKCLTSGIISQVFPLHEPAALERLQNTWVRDFCARQPLDEITEYFGVKIGMYFAWLGHYTTALSIPAIVGFFFWLCCNGKHQTLEDVGYVLFSVFNVVWVTTYLQAWKRYSAELAFRWGTLDQRDDLLAEPRPLFRGPLQPSPVTGRLEPWHPTWKRHVFRYCISVPIIVICLSTVFFVMIVSLQIQDWWDGLLSARGLPMWLGYLPKIMLAVVISLMDEAYFKIAIWLNDKENYRLETKYENHLIGKVALFQFVNSFLSLFYIAFYLQDQARLKEQLAALLISRQVIGNLKESALPYMLEHLRLAKMSFDLWGALSPQNARPPPGEETEKVPEIKEEPSTEQANKRSMSQAELESSLYKYDGTFADHLEMTMQLGYVILFSSAFPPAAVCAMLNNLIEIRSDAFKLAYVCQRPFGQRVPNIGTWQNCMEYMSIMAVLVNCALIGLSGQVHRMFPDMTATQTILLIVALEHIMLVIRFIITCAIPDIPGWLATEMAKIEWARREASRLANTSTPSPEELSAKIVGRFSVSPSHSLVAGNENKLDIKLREMSETLKETTHSQNVTPVPTPTSPAPGTAHYKPVSITPDSIQQIPPFKPRKSKEWTPAEVVPPEQTHHLTIGPGGGAEWAKRLKEESDIHRSTDCITPKDASSSDSDLLKSSPVWPPRPRSPPQPPNRARPAPADSSLSDSARSVSSQEAADEAARAAEELAAKKTRVKQSLMKRARSVAIFSLKLKERRAREAQEKAANKPVTPTAPLPPPQCGGGELSCIPIEKLIQLEDVRRNVRPNQTGTL</sequence>
<dbReference type="GO" id="GO:1902476">
    <property type="term" value="P:chloride transmembrane transport"/>
    <property type="evidence" value="ECO:0000318"/>
    <property type="project" value="GO_Central"/>
</dbReference>
<comment type="similarity">
    <text evidence="2 6">Belongs to the anoctamin family.</text>
</comment>